<dbReference type="PANTHER" id="PTHR19848">
    <property type="entry name" value="WD40 REPEAT PROTEIN"/>
    <property type="match status" value="1"/>
</dbReference>
<organism evidence="4 5">
    <name type="scientific">Lasallia pustulata</name>
    <dbReference type="NCBI Taxonomy" id="136370"/>
    <lineage>
        <taxon>Eukaryota</taxon>
        <taxon>Fungi</taxon>
        <taxon>Dikarya</taxon>
        <taxon>Ascomycota</taxon>
        <taxon>Pezizomycotina</taxon>
        <taxon>Lecanoromycetes</taxon>
        <taxon>OSLEUM clade</taxon>
        <taxon>Umbilicariomycetidae</taxon>
        <taxon>Umbilicariales</taxon>
        <taxon>Umbilicariaceae</taxon>
        <taxon>Lasallia</taxon>
    </lineage>
</organism>
<evidence type="ECO:0000256" key="1">
    <source>
        <dbReference type="ARBA" id="ARBA00022574"/>
    </source>
</evidence>
<name>A0A1W5CUW5_9LECA</name>
<evidence type="ECO:0000313" key="4">
    <source>
        <dbReference type="EMBL" id="SLM34643.1"/>
    </source>
</evidence>
<dbReference type="InterPro" id="IPR019775">
    <property type="entry name" value="WD40_repeat_CS"/>
</dbReference>
<keyword evidence="5" id="KW-1185">Reference proteome</keyword>
<dbReference type="InterPro" id="IPR015943">
    <property type="entry name" value="WD40/YVTN_repeat-like_dom_sf"/>
</dbReference>
<evidence type="ECO:0000256" key="3">
    <source>
        <dbReference type="PROSITE-ProRule" id="PRU00221"/>
    </source>
</evidence>
<dbReference type="SMART" id="SM00320">
    <property type="entry name" value="WD40"/>
    <property type="match status" value="1"/>
</dbReference>
<dbReference type="InterPro" id="IPR001680">
    <property type="entry name" value="WD40_rpt"/>
</dbReference>
<dbReference type="Pfam" id="PF00400">
    <property type="entry name" value="WD40"/>
    <property type="match status" value="2"/>
</dbReference>
<proteinExistence type="predicted"/>
<dbReference type="PROSITE" id="PS50082">
    <property type="entry name" value="WD_REPEATS_2"/>
    <property type="match status" value="1"/>
</dbReference>
<dbReference type="AlphaFoldDB" id="A0A1W5CUW5"/>
<sequence length="79" mass="8518">MPWWIKRGPEVEQNWSATLQTLEGHSSIVMAVAFSPDGKQLASGSDDMTVRIWDAATGATLQTLESHSGPVFAVAFSPD</sequence>
<dbReference type="EMBL" id="FWEW01000364">
    <property type="protein sequence ID" value="SLM34643.1"/>
    <property type="molecule type" value="Genomic_DNA"/>
</dbReference>
<dbReference type="PROSITE" id="PS50294">
    <property type="entry name" value="WD_REPEATS_REGION"/>
    <property type="match status" value="1"/>
</dbReference>
<keyword evidence="2" id="KW-0677">Repeat</keyword>
<dbReference type="Proteomes" id="UP000192927">
    <property type="component" value="Unassembled WGS sequence"/>
</dbReference>
<dbReference type="PROSITE" id="PS00678">
    <property type="entry name" value="WD_REPEATS_1"/>
    <property type="match status" value="1"/>
</dbReference>
<feature type="non-terminal residue" evidence="4">
    <location>
        <position position="79"/>
    </location>
</feature>
<evidence type="ECO:0000313" key="5">
    <source>
        <dbReference type="Proteomes" id="UP000192927"/>
    </source>
</evidence>
<dbReference type="Gene3D" id="2.130.10.10">
    <property type="entry name" value="YVTN repeat-like/Quinoprotein amine dehydrogenase"/>
    <property type="match status" value="1"/>
</dbReference>
<dbReference type="PANTHER" id="PTHR19848:SF8">
    <property type="entry name" value="F-BOX AND WD REPEAT DOMAIN CONTAINING 7"/>
    <property type="match status" value="1"/>
</dbReference>
<dbReference type="InterPro" id="IPR036322">
    <property type="entry name" value="WD40_repeat_dom_sf"/>
</dbReference>
<accession>A0A1W5CUW5</accession>
<reference evidence="5" key="1">
    <citation type="submission" date="2017-03" db="EMBL/GenBank/DDBJ databases">
        <authorList>
            <person name="Sharma R."/>
            <person name="Thines M."/>
        </authorList>
    </citation>
    <scope>NUCLEOTIDE SEQUENCE [LARGE SCALE GENOMIC DNA]</scope>
</reference>
<keyword evidence="1 3" id="KW-0853">WD repeat</keyword>
<dbReference type="SUPFAM" id="SSF50978">
    <property type="entry name" value="WD40 repeat-like"/>
    <property type="match status" value="1"/>
</dbReference>
<feature type="repeat" description="WD" evidence="3">
    <location>
        <begin position="22"/>
        <end position="63"/>
    </location>
</feature>
<protein>
    <submittedName>
        <fullName evidence="4">Nacht and wd40 domain protein</fullName>
    </submittedName>
</protein>
<evidence type="ECO:0000256" key="2">
    <source>
        <dbReference type="ARBA" id="ARBA00022737"/>
    </source>
</evidence>